<dbReference type="Pfam" id="PF01357">
    <property type="entry name" value="Expansin_C"/>
    <property type="match status" value="1"/>
</dbReference>
<organism evidence="9 10">
    <name type="scientific">Elliptochloris bilobata</name>
    <dbReference type="NCBI Taxonomy" id="381761"/>
    <lineage>
        <taxon>Eukaryota</taxon>
        <taxon>Viridiplantae</taxon>
        <taxon>Chlorophyta</taxon>
        <taxon>core chlorophytes</taxon>
        <taxon>Trebouxiophyceae</taxon>
        <taxon>Trebouxiophyceae incertae sedis</taxon>
        <taxon>Elliptochloris clade</taxon>
        <taxon>Elliptochloris</taxon>
    </lineage>
</organism>
<evidence type="ECO:0000256" key="5">
    <source>
        <dbReference type="ARBA" id="ARBA00023136"/>
    </source>
</evidence>
<accession>A0AAW1RXN5</accession>
<sequence length="232" mass="24673">MRSALRTSAAVAAAAAALAVLAVAAHGSPDGLPTDWRVGKATYYGGQPDGMSPYDPSYGTSIGSCGYGLLDKAKYPFWSVAALSTSNCYFQGGPLQGCGQCFQIECLQDEGPHAGHCNEDPNERSMTDQLVQALTYLKIAPWRWGVMDIRYRRVQCTPPNDVKVLVDQNRGAGQWLRLSIQAAGGQGAVKAVQVKGRDGAWQGMTNKWGAAWEMDAAPDPPLDINGAIGTPP</sequence>
<evidence type="ECO:0008006" key="11">
    <source>
        <dbReference type="Google" id="ProtNLM"/>
    </source>
</evidence>
<dbReference type="GO" id="GO:0016020">
    <property type="term" value="C:membrane"/>
    <property type="evidence" value="ECO:0007669"/>
    <property type="project" value="UniProtKB-SubCell"/>
</dbReference>
<dbReference type="InterPro" id="IPR002963">
    <property type="entry name" value="Expansin"/>
</dbReference>
<evidence type="ECO:0000256" key="4">
    <source>
        <dbReference type="ARBA" id="ARBA00022512"/>
    </source>
</evidence>
<evidence type="ECO:0000313" key="9">
    <source>
        <dbReference type="EMBL" id="KAK9838158.1"/>
    </source>
</evidence>
<name>A0AAW1RXN5_9CHLO</name>
<evidence type="ECO:0000259" key="8">
    <source>
        <dbReference type="PROSITE" id="PS50843"/>
    </source>
</evidence>
<dbReference type="CDD" id="cd22271">
    <property type="entry name" value="DPBB_EXP_N-like"/>
    <property type="match status" value="1"/>
</dbReference>
<dbReference type="SUPFAM" id="SSF50685">
    <property type="entry name" value="Barwin-like endoglucanases"/>
    <property type="match status" value="1"/>
</dbReference>
<feature type="domain" description="Expansin-like CBD" evidence="8">
    <location>
        <begin position="174"/>
        <end position="232"/>
    </location>
</feature>
<evidence type="ECO:0000256" key="1">
    <source>
        <dbReference type="ARBA" id="ARBA00004170"/>
    </source>
</evidence>
<dbReference type="PANTHER" id="PTHR31867">
    <property type="entry name" value="EXPANSIN-A15"/>
    <property type="match status" value="1"/>
</dbReference>
<proteinExistence type="inferred from homology"/>
<comment type="subcellular location">
    <subcellularLocation>
        <location evidence="1">Membrane</location>
        <topology evidence="1">Peripheral membrane protein</topology>
    </subcellularLocation>
    <subcellularLocation>
        <location evidence="2">Secreted</location>
        <location evidence="2">Cell wall</location>
    </subcellularLocation>
</comment>
<dbReference type="AlphaFoldDB" id="A0AAW1RXN5"/>
<gene>
    <name evidence="9" type="ORF">WJX81_005264</name>
</gene>
<dbReference type="PROSITE" id="PS50843">
    <property type="entry name" value="EXPANSIN_CBD"/>
    <property type="match status" value="1"/>
</dbReference>
<dbReference type="PROSITE" id="PS50842">
    <property type="entry name" value="EXPANSIN_EG45"/>
    <property type="match status" value="1"/>
</dbReference>
<feature type="signal peptide" evidence="6">
    <location>
        <begin position="1"/>
        <end position="27"/>
    </location>
</feature>
<keyword evidence="6" id="KW-0732">Signal</keyword>
<keyword evidence="10" id="KW-1185">Reference proteome</keyword>
<dbReference type="Gene3D" id="2.60.40.760">
    <property type="entry name" value="Expansin, cellulose-binding-like domain"/>
    <property type="match status" value="1"/>
</dbReference>
<evidence type="ECO:0000256" key="3">
    <source>
        <dbReference type="ARBA" id="ARBA00005392"/>
    </source>
</evidence>
<evidence type="ECO:0000259" key="7">
    <source>
        <dbReference type="PROSITE" id="PS50842"/>
    </source>
</evidence>
<keyword evidence="4" id="KW-0134">Cell wall</keyword>
<dbReference type="InterPro" id="IPR036908">
    <property type="entry name" value="RlpA-like_sf"/>
</dbReference>
<dbReference type="InterPro" id="IPR007112">
    <property type="entry name" value="Expansin/allergen_DPBB_dom"/>
</dbReference>
<dbReference type="PRINTS" id="PR01225">
    <property type="entry name" value="EXPANSNFAMLY"/>
</dbReference>
<comment type="caution">
    <text evidence="9">The sequence shown here is derived from an EMBL/GenBank/DDBJ whole genome shotgun (WGS) entry which is preliminary data.</text>
</comment>
<dbReference type="InterPro" id="IPR036749">
    <property type="entry name" value="Expansin_CBD_sf"/>
</dbReference>
<dbReference type="GO" id="GO:0005576">
    <property type="term" value="C:extracellular region"/>
    <property type="evidence" value="ECO:0007669"/>
    <property type="project" value="InterPro"/>
</dbReference>
<protein>
    <recommendedName>
        <fullName evidence="11">Expansin</fullName>
    </recommendedName>
</protein>
<evidence type="ECO:0000256" key="2">
    <source>
        <dbReference type="ARBA" id="ARBA00004191"/>
    </source>
</evidence>
<dbReference type="Proteomes" id="UP001445335">
    <property type="component" value="Unassembled WGS sequence"/>
</dbReference>
<dbReference type="SUPFAM" id="SSF49590">
    <property type="entry name" value="PHL pollen allergen"/>
    <property type="match status" value="1"/>
</dbReference>
<dbReference type="InterPro" id="IPR007118">
    <property type="entry name" value="Expan_Lol_pI"/>
</dbReference>
<dbReference type="GO" id="GO:0009664">
    <property type="term" value="P:plant-type cell wall organization"/>
    <property type="evidence" value="ECO:0007669"/>
    <property type="project" value="InterPro"/>
</dbReference>
<dbReference type="Gene3D" id="2.40.40.10">
    <property type="entry name" value="RlpA-like domain"/>
    <property type="match status" value="1"/>
</dbReference>
<evidence type="ECO:0000313" key="10">
    <source>
        <dbReference type="Proteomes" id="UP001445335"/>
    </source>
</evidence>
<evidence type="ECO:0000256" key="6">
    <source>
        <dbReference type="SAM" id="SignalP"/>
    </source>
</evidence>
<reference evidence="9 10" key="1">
    <citation type="journal article" date="2024" name="Nat. Commun.">
        <title>Phylogenomics reveals the evolutionary origins of lichenization in chlorophyte algae.</title>
        <authorList>
            <person name="Puginier C."/>
            <person name="Libourel C."/>
            <person name="Otte J."/>
            <person name="Skaloud P."/>
            <person name="Haon M."/>
            <person name="Grisel S."/>
            <person name="Petersen M."/>
            <person name="Berrin J.G."/>
            <person name="Delaux P.M."/>
            <person name="Dal Grande F."/>
            <person name="Keller J."/>
        </authorList>
    </citation>
    <scope>NUCLEOTIDE SEQUENCE [LARGE SCALE GENOMIC DNA]</scope>
    <source>
        <strain evidence="9 10">SAG 245.80</strain>
    </source>
</reference>
<keyword evidence="5" id="KW-0472">Membrane</keyword>
<dbReference type="InterPro" id="IPR007117">
    <property type="entry name" value="Expansin_CBD"/>
</dbReference>
<feature type="domain" description="Expansin-like EG45" evidence="7">
    <location>
        <begin position="62"/>
        <end position="161"/>
    </location>
</feature>
<comment type="similarity">
    <text evidence="3">Belongs to the expansin family. Expansin A subfamily.</text>
</comment>
<feature type="chain" id="PRO_5043564932" description="Expansin" evidence="6">
    <location>
        <begin position="28"/>
        <end position="232"/>
    </location>
</feature>
<keyword evidence="4" id="KW-0964">Secreted</keyword>
<dbReference type="EMBL" id="JALJOU010000020">
    <property type="protein sequence ID" value="KAK9838158.1"/>
    <property type="molecule type" value="Genomic_DNA"/>
</dbReference>